<keyword evidence="2" id="KW-0808">Transferase</keyword>
<accession>A0A5N3P625</accession>
<dbReference type="Proteomes" id="UP000325684">
    <property type="component" value="Unassembled WGS sequence"/>
</dbReference>
<organism evidence="2 3">
    <name type="scientific">Microvirga brassicacearum</name>
    <dbReference type="NCBI Taxonomy" id="2580413"/>
    <lineage>
        <taxon>Bacteria</taxon>
        <taxon>Pseudomonadati</taxon>
        <taxon>Pseudomonadota</taxon>
        <taxon>Alphaproteobacteria</taxon>
        <taxon>Hyphomicrobiales</taxon>
        <taxon>Methylobacteriaceae</taxon>
        <taxon>Microvirga</taxon>
    </lineage>
</organism>
<dbReference type="Pfam" id="PF13480">
    <property type="entry name" value="Acetyltransf_6"/>
    <property type="match status" value="1"/>
</dbReference>
<feature type="domain" description="BioF2-like acetyltransferase" evidence="1">
    <location>
        <begin position="179"/>
        <end position="317"/>
    </location>
</feature>
<dbReference type="AlphaFoldDB" id="A0A5N3P625"/>
<reference evidence="2 3" key="1">
    <citation type="journal article" date="2019" name="Microorganisms">
        <title>Genome Insights into the Novel Species Microvirga brassicacearum, a Rapeseed Endophyte with Biotechnological Potential.</title>
        <authorList>
            <person name="Jimenez-Gomez A."/>
            <person name="Saati-Santamaria Z."/>
            <person name="Igual J.M."/>
            <person name="Rivas R."/>
            <person name="Mateos P.F."/>
            <person name="Garcia-Fraile P."/>
        </authorList>
    </citation>
    <scope>NUCLEOTIDE SEQUENCE [LARGE SCALE GENOMIC DNA]</scope>
    <source>
        <strain evidence="2 3">CDVBN77</strain>
    </source>
</reference>
<gene>
    <name evidence="2" type="ORF">FEZ63_19675</name>
</gene>
<evidence type="ECO:0000313" key="3">
    <source>
        <dbReference type="Proteomes" id="UP000325684"/>
    </source>
</evidence>
<dbReference type="EMBL" id="VCMV01000041">
    <property type="protein sequence ID" value="KAB0265170.1"/>
    <property type="molecule type" value="Genomic_DNA"/>
</dbReference>
<dbReference type="GO" id="GO:0016740">
    <property type="term" value="F:transferase activity"/>
    <property type="evidence" value="ECO:0007669"/>
    <property type="project" value="UniProtKB-KW"/>
</dbReference>
<sequence length="377" mass="41967">MMRAPGHDNPITVRAITSRADFDQCAPEWDQVVSQTLSAGVHARHAWIKCWLDTIGRDHDIDFRLLSDAEGPLGCAAWIHDSMRMGAVSVPFLGLAGRPMSKRTQVVLARREAEAASVMLEDLRKLRWLWLDPGRLPDEHPLLAAFAETSVVAKAEERSEFRLPLIAATGGWDEYLATRKKSFRKQRKRGHIGSPLTVRTYPEDFNSVDSLLTAIDFVARRSWAFGEQTSVVSVEDEWSFWQSVIRDADARGLLHASCVFDGENPAAFIFGMLDHGVLYALKTAFVASEANLGPGRLAISSFVQSAMAHQAIDMIDLDCVTSRGDYKLSWATEVQTVRSYYAFRQGFCPGLLKTAYRLKKKLVRRSPATPSPLAEAA</sequence>
<protein>
    <submittedName>
        <fullName evidence="2">GNAT family N-acetyltransferase</fullName>
    </submittedName>
</protein>
<dbReference type="InterPro" id="IPR016181">
    <property type="entry name" value="Acyl_CoA_acyltransferase"/>
</dbReference>
<dbReference type="OrthoDB" id="7402898at2"/>
<dbReference type="SUPFAM" id="SSF55729">
    <property type="entry name" value="Acyl-CoA N-acyltransferases (Nat)"/>
    <property type="match status" value="1"/>
</dbReference>
<evidence type="ECO:0000259" key="1">
    <source>
        <dbReference type="Pfam" id="PF13480"/>
    </source>
</evidence>
<keyword evidence="3" id="KW-1185">Reference proteome</keyword>
<proteinExistence type="predicted"/>
<dbReference type="RefSeq" id="WP_150947675.1">
    <property type="nucleotide sequence ID" value="NZ_VCMV01000041.1"/>
</dbReference>
<comment type="caution">
    <text evidence="2">The sequence shown here is derived from an EMBL/GenBank/DDBJ whole genome shotgun (WGS) entry which is preliminary data.</text>
</comment>
<dbReference type="InterPro" id="IPR038740">
    <property type="entry name" value="BioF2-like_GNAT_dom"/>
</dbReference>
<evidence type="ECO:0000313" key="2">
    <source>
        <dbReference type="EMBL" id="KAB0265170.1"/>
    </source>
</evidence>
<name>A0A5N3P625_9HYPH</name>